<evidence type="ECO:0000256" key="3">
    <source>
        <dbReference type="PROSITE-ProRule" id="PRU01091"/>
    </source>
</evidence>
<dbReference type="Pfam" id="PF00486">
    <property type="entry name" value="Trans_reg_C"/>
    <property type="match status" value="1"/>
</dbReference>
<feature type="domain" description="Response regulatory" evidence="4">
    <location>
        <begin position="8"/>
        <end position="121"/>
    </location>
</feature>
<dbReference type="OrthoDB" id="9790442at2"/>
<sequence length="234" mass="25392">MSAPAPRRVLICDDELQILRALKVVLRDAGYEPVAVATATEALDVAAVRPPDAAIVDLVLPDGDGIEVCARLREWSAMPIIVLSAVGDEDEKVRALEAGADDYVVKPFGPRELVARLGAALRRAGAAAASDEPAVVAGDLEVDLAARIVRRGGEEVHLTPIEYDLLRTLVLHRGRLLTHRQLLTEVWGPAYADDTATLRTHVANLRRKIESRDAEGGFRHIRTDPGVGYRFTES</sequence>
<feature type="DNA-binding region" description="OmpR/PhoB-type" evidence="3">
    <location>
        <begin position="132"/>
        <end position="233"/>
    </location>
</feature>
<keyword evidence="2" id="KW-0597">Phosphoprotein</keyword>
<dbReference type="InterPro" id="IPR001867">
    <property type="entry name" value="OmpR/PhoB-type_DNA-bd"/>
</dbReference>
<reference evidence="6 7" key="1">
    <citation type="submission" date="2018-03" db="EMBL/GenBank/DDBJ databases">
        <title>Aquarubrobacter algicola gen. nov., sp. nov., a novel actinobacterium isolated from shallow eutrophic lake during the end of cyanobacterial harmful algal blooms.</title>
        <authorList>
            <person name="Chun S.J."/>
        </authorList>
    </citation>
    <scope>NUCLEOTIDE SEQUENCE [LARGE SCALE GENOMIC DNA]</scope>
    <source>
        <strain evidence="6 7">Seoho-28</strain>
    </source>
</reference>
<dbReference type="GO" id="GO:0005829">
    <property type="term" value="C:cytosol"/>
    <property type="evidence" value="ECO:0007669"/>
    <property type="project" value="TreeGrafter"/>
</dbReference>
<dbReference type="SMART" id="SM00448">
    <property type="entry name" value="REC"/>
    <property type="match status" value="1"/>
</dbReference>
<dbReference type="GO" id="GO:0006355">
    <property type="term" value="P:regulation of DNA-templated transcription"/>
    <property type="evidence" value="ECO:0007669"/>
    <property type="project" value="InterPro"/>
</dbReference>
<evidence type="ECO:0000313" key="6">
    <source>
        <dbReference type="EMBL" id="PTL60427.1"/>
    </source>
</evidence>
<dbReference type="InterPro" id="IPR036388">
    <property type="entry name" value="WH-like_DNA-bd_sf"/>
</dbReference>
<gene>
    <name evidence="6" type="ORF">C7Y72_12635</name>
</gene>
<protein>
    <submittedName>
        <fullName evidence="6">DNA-binding response regulator</fullName>
    </submittedName>
</protein>
<accession>A0A2T4UME6</accession>
<dbReference type="Gene3D" id="6.10.250.690">
    <property type="match status" value="1"/>
</dbReference>
<keyword evidence="7" id="KW-1185">Reference proteome</keyword>
<dbReference type="InterPro" id="IPR001789">
    <property type="entry name" value="Sig_transdc_resp-reg_receiver"/>
</dbReference>
<dbReference type="InterPro" id="IPR039420">
    <property type="entry name" value="WalR-like"/>
</dbReference>
<dbReference type="AlphaFoldDB" id="A0A2T4UME6"/>
<comment type="caution">
    <text evidence="6">The sequence shown here is derived from an EMBL/GenBank/DDBJ whole genome shotgun (WGS) entry which is preliminary data.</text>
</comment>
<keyword evidence="1 3" id="KW-0238">DNA-binding</keyword>
<dbReference type="GO" id="GO:0000156">
    <property type="term" value="F:phosphorelay response regulator activity"/>
    <property type="evidence" value="ECO:0007669"/>
    <property type="project" value="TreeGrafter"/>
</dbReference>
<dbReference type="EMBL" id="PYYB01000001">
    <property type="protein sequence ID" value="PTL60427.1"/>
    <property type="molecule type" value="Genomic_DNA"/>
</dbReference>
<organism evidence="6 7">
    <name type="scientific">Paraconexibacter algicola</name>
    <dbReference type="NCBI Taxonomy" id="2133960"/>
    <lineage>
        <taxon>Bacteria</taxon>
        <taxon>Bacillati</taxon>
        <taxon>Actinomycetota</taxon>
        <taxon>Thermoleophilia</taxon>
        <taxon>Solirubrobacterales</taxon>
        <taxon>Paraconexibacteraceae</taxon>
        <taxon>Paraconexibacter</taxon>
    </lineage>
</organism>
<evidence type="ECO:0000259" key="4">
    <source>
        <dbReference type="PROSITE" id="PS50110"/>
    </source>
</evidence>
<dbReference type="PANTHER" id="PTHR48111:SF50">
    <property type="entry name" value="KDP OPERON TRANSCRIPTIONAL REGULATORY PROTEIN KDPE"/>
    <property type="match status" value="1"/>
</dbReference>
<feature type="domain" description="OmpR/PhoB-type" evidence="5">
    <location>
        <begin position="132"/>
        <end position="233"/>
    </location>
</feature>
<evidence type="ECO:0000313" key="7">
    <source>
        <dbReference type="Proteomes" id="UP000240739"/>
    </source>
</evidence>
<dbReference type="PANTHER" id="PTHR48111">
    <property type="entry name" value="REGULATOR OF RPOS"/>
    <property type="match status" value="1"/>
</dbReference>
<evidence type="ECO:0000256" key="2">
    <source>
        <dbReference type="PROSITE-ProRule" id="PRU00169"/>
    </source>
</evidence>
<dbReference type="Pfam" id="PF00072">
    <property type="entry name" value="Response_reg"/>
    <property type="match status" value="1"/>
</dbReference>
<dbReference type="CDD" id="cd00383">
    <property type="entry name" value="trans_reg_C"/>
    <property type="match status" value="1"/>
</dbReference>
<evidence type="ECO:0000256" key="1">
    <source>
        <dbReference type="ARBA" id="ARBA00023125"/>
    </source>
</evidence>
<evidence type="ECO:0000259" key="5">
    <source>
        <dbReference type="PROSITE" id="PS51755"/>
    </source>
</evidence>
<dbReference type="PROSITE" id="PS50110">
    <property type="entry name" value="RESPONSE_REGULATORY"/>
    <property type="match status" value="1"/>
</dbReference>
<proteinExistence type="predicted"/>
<dbReference type="Gene3D" id="1.10.10.10">
    <property type="entry name" value="Winged helix-like DNA-binding domain superfamily/Winged helix DNA-binding domain"/>
    <property type="match status" value="1"/>
</dbReference>
<name>A0A2T4UME6_9ACTN</name>
<dbReference type="GO" id="GO:0000976">
    <property type="term" value="F:transcription cis-regulatory region binding"/>
    <property type="evidence" value="ECO:0007669"/>
    <property type="project" value="TreeGrafter"/>
</dbReference>
<dbReference type="InterPro" id="IPR011006">
    <property type="entry name" value="CheY-like_superfamily"/>
</dbReference>
<dbReference type="Gene3D" id="3.40.50.2300">
    <property type="match status" value="1"/>
</dbReference>
<dbReference type="PROSITE" id="PS51755">
    <property type="entry name" value="OMPR_PHOB"/>
    <property type="match status" value="1"/>
</dbReference>
<dbReference type="Proteomes" id="UP000240739">
    <property type="component" value="Unassembled WGS sequence"/>
</dbReference>
<dbReference type="GO" id="GO:0032993">
    <property type="term" value="C:protein-DNA complex"/>
    <property type="evidence" value="ECO:0007669"/>
    <property type="project" value="TreeGrafter"/>
</dbReference>
<dbReference type="SMART" id="SM00862">
    <property type="entry name" value="Trans_reg_C"/>
    <property type="match status" value="1"/>
</dbReference>
<dbReference type="SUPFAM" id="SSF52172">
    <property type="entry name" value="CheY-like"/>
    <property type="match status" value="1"/>
</dbReference>
<feature type="modified residue" description="4-aspartylphosphate" evidence="2">
    <location>
        <position position="57"/>
    </location>
</feature>
<dbReference type="RefSeq" id="WP_107569072.1">
    <property type="nucleotide sequence ID" value="NZ_PYYB01000001.1"/>
</dbReference>